<protein>
    <submittedName>
        <fullName evidence="8">Uncharacterized protein</fullName>
    </submittedName>
</protein>
<dbReference type="InterPro" id="IPR001005">
    <property type="entry name" value="SANT/Myb"/>
</dbReference>
<dbReference type="InterPro" id="IPR015495">
    <property type="entry name" value="Myb_TF_plants"/>
</dbReference>
<dbReference type="PANTHER" id="PTHR10641:SF1377">
    <property type="entry name" value="MYB-RELATED PROTEIN MYB4-LIKE"/>
    <property type="match status" value="1"/>
</dbReference>
<dbReference type="GO" id="GO:0005634">
    <property type="term" value="C:nucleus"/>
    <property type="evidence" value="ECO:0007669"/>
    <property type="project" value="UniProtKB-SubCell"/>
</dbReference>
<evidence type="ECO:0000256" key="3">
    <source>
        <dbReference type="ARBA" id="ARBA00023125"/>
    </source>
</evidence>
<dbReference type="Gene3D" id="1.10.10.60">
    <property type="entry name" value="Homeodomain-like"/>
    <property type="match status" value="2"/>
</dbReference>
<proteinExistence type="predicted"/>
<evidence type="ECO:0000256" key="1">
    <source>
        <dbReference type="ARBA" id="ARBA00004123"/>
    </source>
</evidence>
<feature type="region of interest" description="Disordered" evidence="5">
    <location>
        <begin position="165"/>
        <end position="185"/>
    </location>
</feature>
<keyword evidence="2" id="KW-0677">Repeat</keyword>
<dbReference type="AlphaFoldDB" id="A0A5J5NJ17"/>
<dbReference type="PROSITE" id="PS50090">
    <property type="entry name" value="MYB_LIKE"/>
    <property type="match status" value="2"/>
</dbReference>
<dbReference type="InterPro" id="IPR017930">
    <property type="entry name" value="Myb_dom"/>
</dbReference>
<evidence type="ECO:0000313" key="9">
    <source>
        <dbReference type="Proteomes" id="UP000327439"/>
    </source>
</evidence>
<evidence type="ECO:0000256" key="5">
    <source>
        <dbReference type="SAM" id="MobiDB-lite"/>
    </source>
</evidence>
<evidence type="ECO:0000256" key="4">
    <source>
        <dbReference type="ARBA" id="ARBA00023242"/>
    </source>
</evidence>
<sequence>MVRAPFYDKNGMKKGEWSAEEDHKLRSYIQRYGHWNWRELPKYAGLKRCGKSCRLRWMNYLRPELKRGNFTEEEDALIIKLHDEMGNRWSTIAKSFPGRTDNEIKNQWHAHLKKRTKRDEKEKSDCWQSEATRYENICEGEGEGEGEDESNSILVDTPDNMILESSPLSPATSTRTEQSSFSSGSGSMFSFNKAESSGDFWSQPFVADNTSSLEKGGFEMLLEYEDMYHDDSAYLLYEFTQGWI</sequence>
<dbReference type="CDD" id="cd00167">
    <property type="entry name" value="SANT"/>
    <property type="match status" value="2"/>
</dbReference>
<feature type="domain" description="Myb-like" evidence="6">
    <location>
        <begin position="9"/>
        <end position="61"/>
    </location>
</feature>
<gene>
    <name evidence="8" type="ORF">ES319_D13G072200v1</name>
</gene>
<dbReference type="PANTHER" id="PTHR10641">
    <property type="entry name" value="MYB FAMILY TRANSCRIPTION FACTOR"/>
    <property type="match status" value="1"/>
</dbReference>
<dbReference type="SUPFAM" id="SSF46689">
    <property type="entry name" value="Homeodomain-like"/>
    <property type="match status" value="1"/>
</dbReference>
<name>A0A5J5NJ17_GOSBA</name>
<dbReference type="FunFam" id="1.10.10.60:FF:000001">
    <property type="entry name" value="MYB-related transcription factor"/>
    <property type="match status" value="1"/>
</dbReference>
<keyword evidence="9" id="KW-1185">Reference proteome</keyword>
<feature type="domain" description="Myb-like" evidence="6">
    <location>
        <begin position="62"/>
        <end position="112"/>
    </location>
</feature>
<dbReference type="SMART" id="SM00717">
    <property type="entry name" value="SANT"/>
    <property type="match status" value="2"/>
</dbReference>
<feature type="domain" description="HTH myb-type" evidence="7">
    <location>
        <begin position="9"/>
        <end position="61"/>
    </location>
</feature>
<dbReference type="Proteomes" id="UP000327439">
    <property type="component" value="Chromosome D13"/>
</dbReference>
<evidence type="ECO:0000313" key="8">
    <source>
        <dbReference type="EMBL" id="KAB1994045.1"/>
    </source>
</evidence>
<feature type="compositionally biased region" description="Polar residues" evidence="5">
    <location>
        <begin position="166"/>
        <end position="178"/>
    </location>
</feature>
<dbReference type="PROSITE" id="PS51294">
    <property type="entry name" value="HTH_MYB"/>
    <property type="match status" value="2"/>
</dbReference>
<dbReference type="GO" id="GO:0003677">
    <property type="term" value="F:DNA binding"/>
    <property type="evidence" value="ECO:0007669"/>
    <property type="project" value="UniProtKB-KW"/>
</dbReference>
<dbReference type="Pfam" id="PF00249">
    <property type="entry name" value="Myb_DNA-binding"/>
    <property type="match status" value="2"/>
</dbReference>
<dbReference type="EMBL" id="CM018227">
    <property type="protein sequence ID" value="KAB1994045.1"/>
    <property type="molecule type" value="Genomic_DNA"/>
</dbReference>
<accession>A0A5J5NJ17</accession>
<keyword evidence="4" id="KW-0539">Nucleus</keyword>
<evidence type="ECO:0000259" key="6">
    <source>
        <dbReference type="PROSITE" id="PS50090"/>
    </source>
</evidence>
<organism evidence="8 9">
    <name type="scientific">Gossypium barbadense</name>
    <name type="common">Sea Island cotton</name>
    <name type="synonym">Hibiscus barbadensis</name>
    <dbReference type="NCBI Taxonomy" id="3634"/>
    <lineage>
        <taxon>Eukaryota</taxon>
        <taxon>Viridiplantae</taxon>
        <taxon>Streptophyta</taxon>
        <taxon>Embryophyta</taxon>
        <taxon>Tracheophyta</taxon>
        <taxon>Spermatophyta</taxon>
        <taxon>Magnoliopsida</taxon>
        <taxon>eudicotyledons</taxon>
        <taxon>Gunneridae</taxon>
        <taxon>Pentapetalae</taxon>
        <taxon>rosids</taxon>
        <taxon>malvids</taxon>
        <taxon>Malvales</taxon>
        <taxon>Malvaceae</taxon>
        <taxon>Malvoideae</taxon>
        <taxon>Gossypium</taxon>
    </lineage>
</organism>
<feature type="domain" description="HTH myb-type" evidence="7">
    <location>
        <begin position="62"/>
        <end position="116"/>
    </location>
</feature>
<reference evidence="9" key="1">
    <citation type="journal article" date="2020" name="Nat. Genet.">
        <title>Genomic diversifications of five Gossypium allopolyploid species and their impact on cotton improvement.</title>
        <authorList>
            <person name="Chen Z.J."/>
            <person name="Sreedasyam A."/>
            <person name="Ando A."/>
            <person name="Song Q."/>
            <person name="De Santiago L.M."/>
            <person name="Hulse-Kemp A.M."/>
            <person name="Ding M."/>
            <person name="Ye W."/>
            <person name="Kirkbride R.C."/>
            <person name="Jenkins J."/>
            <person name="Plott C."/>
            <person name="Lovell J."/>
            <person name="Lin Y.M."/>
            <person name="Vaughn R."/>
            <person name="Liu B."/>
            <person name="Simpson S."/>
            <person name="Scheffler B.E."/>
            <person name="Wen L."/>
            <person name="Saski C.A."/>
            <person name="Grover C.E."/>
            <person name="Hu G."/>
            <person name="Conover J.L."/>
            <person name="Carlson J.W."/>
            <person name="Shu S."/>
            <person name="Boston L.B."/>
            <person name="Williams M."/>
            <person name="Peterson D.G."/>
            <person name="McGee K."/>
            <person name="Jones D.C."/>
            <person name="Wendel J.F."/>
            <person name="Stelly D.M."/>
            <person name="Grimwood J."/>
            <person name="Schmutz J."/>
        </authorList>
    </citation>
    <scope>NUCLEOTIDE SEQUENCE [LARGE SCALE GENOMIC DNA]</scope>
    <source>
        <strain evidence="9">cv. 3-79</strain>
    </source>
</reference>
<evidence type="ECO:0000259" key="7">
    <source>
        <dbReference type="PROSITE" id="PS51294"/>
    </source>
</evidence>
<dbReference type="OrthoDB" id="2143914at2759"/>
<dbReference type="InterPro" id="IPR009057">
    <property type="entry name" value="Homeodomain-like_sf"/>
</dbReference>
<keyword evidence="3" id="KW-0238">DNA-binding</keyword>
<comment type="subcellular location">
    <subcellularLocation>
        <location evidence="1">Nucleus</location>
    </subcellularLocation>
</comment>
<evidence type="ECO:0000256" key="2">
    <source>
        <dbReference type="ARBA" id="ARBA00022737"/>
    </source>
</evidence>